<dbReference type="AlphaFoldDB" id="A0A9W6K5K1"/>
<name>A0A9W6K5K1_9PSED</name>
<reference evidence="2" key="1">
    <citation type="journal article" date="2014" name="Int. J. Syst. Evol. Microbiol.">
        <title>Complete genome sequence of Corynebacterium casei LMG S-19264T (=DSM 44701T), isolated from a smear-ripened cheese.</title>
        <authorList>
            <consortium name="US DOE Joint Genome Institute (JGI-PGF)"/>
            <person name="Walter F."/>
            <person name="Albersmeier A."/>
            <person name="Kalinowski J."/>
            <person name="Ruckert C."/>
        </authorList>
    </citation>
    <scope>NUCLEOTIDE SEQUENCE</scope>
    <source>
        <strain evidence="2">VKM B-2935</strain>
    </source>
</reference>
<sequence length="103" mass="10857">MTTDSVIRQQADGVLQLVGVLDFRTGAALRDEGEKLIRAAAASNVVVDCAEVEHSSSVGLSLLLAYMRVAKQAGKTLAVRALPVEMRQIAEVSGLLAILPLQA</sequence>
<evidence type="ECO:0000313" key="3">
    <source>
        <dbReference type="Proteomes" id="UP001143328"/>
    </source>
</evidence>
<dbReference type="InterPro" id="IPR002645">
    <property type="entry name" value="STAS_dom"/>
</dbReference>
<protein>
    <recommendedName>
        <fullName evidence="1">STAS domain-containing protein</fullName>
    </recommendedName>
</protein>
<organism evidence="2 3">
    <name type="scientific">Pseudomonas turukhanskensis</name>
    <dbReference type="NCBI Taxonomy" id="1806536"/>
    <lineage>
        <taxon>Bacteria</taxon>
        <taxon>Pseudomonadati</taxon>
        <taxon>Pseudomonadota</taxon>
        <taxon>Gammaproteobacteria</taxon>
        <taxon>Pseudomonadales</taxon>
        <taxon>Pseudomonadaceae</taxon>
        <taxon>Pseudomonas</taxon>
    </lineage>
</organism>
<gene>
    <name evidence="2" type="ORF">GCM10017655_22690</name>
</gene>
<dbReference type="Pfam" id="PF13466">
    <property type="entry name" value="STAS_2"/>
    <property type="match status" value="1"/>
</dbReference>
<dbReference type="EMBL" id="BSFN01000005">
    <property type="protein sequence ID" value="GLK89207.1"/>
    <property type="molecule type" value="Genomic_DNA"/>
</dbReference>
<keyword evidence="3" id="KW-1185">Reference proteome</keyword>
<dbReference type="SUPFAM" id="SSF52091">
    <property type="entry name" value="SpoIIaa-like"/>
    <property type="match status" value="1"/>
</dbReference>
<dbReference type="Gene3D" id="3.30.750.24">
    <property type="entry name" value="STAS domain"/>
    <property type="match status" value="1"/>
</dbReference>
<comment type="caution">
    <text evidence="2">The sequence shown here is derived from an EMBL/GenBank/DDBJ whole genome shotgun (WGS) entry which is preliminary data.</text>
</comment>
<dbReference type="RefSeq" id="WP_271195401.1">
    <property type="nucleotide sequence ID" value="NZ_BSFN01000005.1"/>
</dbReference>
<feature type="domain" description="STAS" evidence="1">
    <location>
        <begin position="14"/>
        <end position="103"/>
    </location>
</feature>
<dbReference type="InterPro" id="IPR036513">
    <property type="entry name" value="STAS_dom_sf"/>
</dbReference>
<dbReference type="PROSITE" id="PS50801">
    <property type="entry name" value="STAS"/>
    <property type="match status" value="1"/>
</dbReference>
<dbReference type="Proteomes" id="UP001143328">
    <property type="component" value="Unassembled WGS sequence"/>
</dbReference>
<proteinExistence type="predicted"/>
<evidence type="ECO:0000313" key="2">
    <source>
        <dbReference type="EMBL" id="GLK89207.1"/>
    </source>
</evidence>
<dbReference type="InterPro" id="IPR058548">
    <property type="entry name" value="MlaB-like_STAS"/>
</dbReference>
<evidence type="ECO:0000259" key="1">
    <source>
        <dbReference type="PROSITE" id="PS50801"/>
    </source>
</evidence>
<accession>A0A9W6K5K1</accession>
<reference evidence="2" key="2">
    <citation type="submission" date="2023-01" db="EMBL/GenBank/DDBJ databases">
        <authorList>
            <person name="Sun Q."/>
            <person name="Evtushenko L."/>
        </authorList>
    </citation>
    <scope>NUCLEOTIDE SEQUENCE</scope>
    <source>
        <strain evidence="2">VKM B-2935</strain>
    </source>
</reference>